<dbReference type="Proteomes" id="UP000772434">
    <property type="component" value="Unassembled WGS sequence"/>
</dbReference>
<dbReference type="AlphaFoldDB" id="A0A9P5U178"/>
<organism evidence="2 3">
    <name type="scientific">Rhodocollybia butyracea</name>
    <dbReference type="NCBI Taxonomy" id="206335"/>
    <lineage>
        <taxon>Eukaryota</taxon>
        <taxon>Fungi</taxon>
        <taxon>Dikarya</taxon>
        <taxon>Basidiomycota</taxon>
        <taxon>Agaricomycotina</taxon>
        <taxon>Agaricomycetes</taxon>
        <taxon>Agaricomycetidae</taxon>
        <taxon>Agaricales</taxon>
        <taxon>Marasmiineae</taxon>
        <taxon>Omphalotaceae</taxon>
        <taxon>Rhodocollybia</taxon>
    </lineage>
</organism>
<accession>A0A9P5U178</accession>
<name>A0A9P5U178_9AGAR</name>
<keyword evidence="3" id="KW-1185">Reference proteome</keyword>
<feature type="region of interest" description="Disordered" evidence="1">
    <location>
        <begin position="461"/>
        <end position="529"/>
    </location>
</feature>
<protein>
    <submittedName>
        <fullName evidence="2">Uncharacterized protein</fullName>
    </submittedName>
</protein>
<evidence type="ECO:0000313" key="3">
    <source>
        <dbReference type="Proteomes" id="UP000772434"/>
    </source>
</evidence>
<feature type="region of interest" description="Disordered" evidence="1">
    <location>
        <begin position="334"/>
        <end position="357"/>
    </location>
</feature>
<reference evidence="2" key="1">
    <citation type="submission" date="2020-11" db="EMBL/GenBank/DDBJ databases">
        <authorList>
            <consortium name="DOE Joint Genome Institute"/>
            <person name="Ahrendt S."/>
            <person name="Riley R."/>
            <person name="Andreopoulos W."/>
            <person name="Labutti K."/>
            <person name="Pangilinan J."/>
            <person name="Ruiz-Duenas F.J."/>
            <person name="Barrasa J.M."/>
            <person name="Sanchez-Garcia M."/>
            <person name="Camarero S."/>
            <person name="Miyauchi S."/>
            <person name="Serrano A."/>
            <person name="Linde D."/>
            <person name="Babiker R."/>
            <person name="Drula E."/>
            <person name="Ayuso-Fernandez I."/>
            <person name="Pacheco R."/>
            <person name="Padilla G."/>
            <person name="Ferreira P."/>
            <person name="Barriuso J."/>
            <person name="Kellner H."/>
            <person name="Castanera R."/>
            <person name="Alfaro M."/>
            <person name="Ramirez L."/>
            <person name="Pisabarro A.G."/>
            <person name="Kuo A."/>
            <person name="Tritt A."/>
            <person name="Lipzen A."/>
            <person name="He G."/>
            <person name="Yan M."/>
            <person name="Ng V."/>
            <person name="Cullen D."/>
            <person name="Martin F."/>
            <person name="Rosso M.-N."/>
            <person name="Henrissat B."/>
            <person name="Hibbett D."/>
            <person name="Martinez A.T."/>
            <person name="Grigoriev I.V."/>
        </authorList>
    </citation>
    <scope>NUCLEOTIDE SEQUENCE</scope>
    <source>
        <strain evidence="2">AH 40177</strain>
    </source>
</reference>
<evidence type="ECO:0000313" key="2">
    <source>
        <dbReference type="EMBL" id="KAF9062611.1"/>
    </source>
</evidence>
<dbReference type="EMBL" id="JADNRY010000167">
    <property type="protein sequence ID" value="KAF9062611.1"/>
    <property type="molecule type" value="Genomic_DNA"/>
</dbReference>
<gene>
    <name evidence="2" type="ORF">BDP27DRAFT_1368722</name>
</gene>
<proteinExistence type="predicted"/>
<feature type="compositionally biased region" description="Basic and acidic residues" evidence="1">
    <location>
        <begin position="411"/>
        <end position="420"/>
    </location>
</feature>
<evidence type="ECO:0000256" key="1">
    <source>
        <dbReference type="SAM" id="MobiDB-lite"/>
    </source>
</evidence>
<comment type="caution">
    <text evidence="2">The sequence shown here is derived from an EMBL/GenBank/DDBJ whole genome shotgun (WGS) entry which is preliminary data.</text>
</comment>
<feature type="compositionally biased region" description="Basic and acidic residues" evidence="1">
    <location>
        <begin position="476"/>
        <end position="499"/>
    </location>
</feature>
<sequence length="546" mass="62044">MERLCADSSRAENPSIHDLYSRFTQIATDAGNNATEKKDTEFRKSLDKFEDICLETFGDDPNLHDRVQKYVKEITHVRSLVQSRKTISLTLKTQKIDGELEPYDEYPSLRFFVQDPLCSLIWYLTTNPDSEFKSFALMSHYYAGFRLGRVKWEDVEVLDMTNTFEKAMEKALEKGLVDDAQHWEIWALRSLRNRIIIDVPPPTEIQGGFEYLKNVWNLEKGDDFLLKSTVILISKKNCLPPEYTEENGSLMLWRAISLWQDARGRKALKAFFQDRVGFDGEEDCIFRARTISRSQNTEQKENVFGRQQTARRLLEDTSSPAKDACIPVTDHDKDTVDAIGSRSRKTSRRHDENPHTVTPQHVEQIALLGVGAFSEEKPSVGRWIVMADVLRNSNASDTAQGTDYQVSLRPEGSKSGDEDRIKHQIGIVTLPQLTMHPSKPEEGAICQEANTSTVQWRATKTLEIGNGDSTATTETDSYKDIDSGKGERSRPEGTSEDLNRGPTQGLTQHHDETRPAPPPQVKPVSQREGWIAWGARKLRKIINRSD</sequence>
<feature type="region of interest" description="Disordered" evidence="1">
    <location>
        <begin position="401"/>
        <end position="420"/>
    </location>
</feature>